<reference evidence="3" key="1">
    <citation type="journal article" date="2017" name="Cell">
        <title>Insights into land plant evolution garnered from the Marchantia polymorpha genome.</title>
        <authorList>
            <person name="Bowman J.L."/>
            <person name="Kohchi T."/>
            <person name="Yamato K.T."/>
            <person name="Jenkins J."/>
            <person name="Shu S."/>
            <person name="Ishizaki K."/>
            <person name="Yamaoka S."/>
            <person name="Nishihama R."/>
            <person name="Nakamura Y."/>
            <person name="Berger F."/>
            <person name="Adam C."/>
            <person name="Aki S.S."/>
            <person name="Althoff F."/>
            <person name="Araki T."/>
            <person name="Arteaga-Vazquez M.A."/>
            <person name="Balasubrmanian S."/>
            <person name="Barry K."/>
            <person name="Bauer D."/>
            <person name="Boehm C.R."/>
            <person name="Briginshaw L."/>
            <person name="Caballero-Perez J."/>
            <person name="Catarino B."/>
            <person name="Chen F."/>
            <person name="Chiyoda S."/>
            <person name="Chovatia M."/>
            <person name="Davies K.M."/>
            <person name="Delmans M."/>
            <person name="Demura T."/>
            <person name="Dierschke T."/>
            <person name="Dolan L."/>
            <person name="Dorantes-Acosta A.E."/>
            <person name="Eklund D.M."/>
            <person name="Florent S.N."/>
            <person name="Flores-Sandoval E."/>
            <person name="Fujiyama A."/>
            <person name="Fukuzawa H."/>
            <person name="Galik B."/>
            <person name="Grimanelli D."/>
            <person name="Grimwood J."/>
            <person name="Grossniklaus U."/>
            <person name="Hamada T."/>
            <person name="Haseloff J."/>
            <person name="Hetherington A.J."/>
            <person name="Higo A."/>
            <person name="Hirakawa Y."/>
            <person name="Hundley H.N."/>
            <person name="Ikeda Y."/>
            <person name="Inoue K."/>
            <person name="Inoue S.I."/>
            <person name="Ishida S."/>
            <person name="Jia Q."/>
            <person name="Kakita M."/>
            <person name="Kanazawa T."/>
            <person name="Kawai Y."/>
            <person name="Kawashima T."/>
            <person name="Kennedy M."/>
            <person name="Kinose K."/>
            <person name="Kinoshita T."/>
            <person name="Kohara Y."/>
            <person name="Koide E."/>
            <person name="Komatsu K."/>
            <person name="Kopischke S."/>
            <person name="Kubo M."/>
            <person name="Kyozuka J."/>
            <person name="Lagercrantz U."/>
            <person name="Lin S.S."/>
            <person name="Lindquist E."/>
            <person name="Lipzen A.M."/>
            <person name="Lu C.W."/>
            <person name="De Luna E."/>
            <person name="Martienssen R.A."/>
            <person name="Minamino N."/>
            <person name="Mizutani M."/>
            <person name="Mizutani M."/>
            <person name="Mochizuki N."/>
            <person name="Monte I."/>
            <person name="Mosher R."/>
            <person name="Nagasaki H."/>
            <person name="Nakagami H."/>
            <person name="Naramoto S."/>
            <person name="Nishitani K."/>
            <person name="Ohtani M."/>
            <person name="Okamoto T."/>
            <person name="Okumura M."/>
            <person name="Phillips J."/>
            <person name="Pollak B."/>
            <person name="Reinders A."/>
            <person name="Rovekamp M."/>
            <person name="Sano R."/>
            <person name="Sawa S."/>
            <person name="Schmid M.W."/>
            <person name="Shirakawa M."/>
            <person name="Solano R."/>
            <person name="Spunde A."/>
            <person name="Suetsugu N."/>
            <person name="Sugano S."/>
            <person name="Sugiyama A."/>
            <person name="Sun R."/>
            <person name="Suzuki Y."/>
            <person name="Takenaka M."/>
            <person name="Takezawa D."/>
            <person name="Tomogane H."/>
            <person name="Tsuzuki M."/>
            <person name="Ueda T."/>
            <person name="Umeda M."/>
            <person name="Ward J.M."/>
            <person name="Watanabe Y."/>
            <person name="Yazaki K."/>
            <person name="Yokoyama R."/>
            <person name="Yoshitake Y."/>
            <person name="Yotsui I."/>
            <person name="Zachgo S."/>
            <person name="Schmutz J."/>
        </authorList>
    </citation>
    <scope>NUCLEOTIDE SEQUENCE [LARGE SCALE GENOMIC DNA]</scope>
    <source>
        <strain evidence="3">Tak-1</strain>
    </source>
</reference>
<dbReference type="AlphaFoldDB" id="A0A2R6X1U5"/>
<dbReference type="Proteomes" id="UP000244005">
    <property type="component" value="Unassembled WGS sequence"/>
</dbReference>
<dbReference type="EMBL" id="KZ772714">
    <property type="protein sequence ID" value="PTQ40077.1"/>
    <property type="molecule type" value="Genomic_DNA"/>
</dbReference>
<sequence length="89" mass="10428">MHDMAKLVNNTIKDYFLLLFILIFQAKLENNSQVDTRYRMLESQTSAQLFTYCSSVLGEKAPSGMGWSMERVESRPRFCLVRAYVRERP</sequence>
<name>A0A2R6X1U5_MARPO</name>
<evidence type="ECO:0000256" key="1">
    <source>
        <dbReference type="SAM" id="SignalP"/>
    </source>
</evidence>
<protein>
    <submittedName>
        <fullName evidence="2">Uncharacterized protein</fullName>
    </submittedName>
</protein>
<proteinExistence type="predicted"/>
<feature type="signal peptide" evidence="1">
    <location>
        <begin position="1"/>
        <end position="28"/>
    </location>
</feature>
<organism evidence="2 3">
    <name type="scientific">Marchantia polymorpha</name>
    <name type="common">Common liverwort</name>
    <name type="synonym">Marchantia aquatica</name>
    <dbReference type="NCBI Taxonomy" id="3197"/>
    <lineage>
        <taxon>Eukaryota</taxon>
        <taxon>Viridiplantae</taxon>
        <taxon>Streptophyta</taxon>
        <taxon>Embryophyta</taxon>
        <taxon>Marchantiophyta</taxon>
        <taxon>Marchantiopsida</taxon>
        <taxon>Marchantiidae</taxon>
        <taxon>Marchantiales</taxon>
        <taxon>Marchantiaceae</taxon>
        <taxon>Marchantia</taxon>
    </lineage>
</organism>
<evidence type="ECO:0000313" key="3">
    <source>
        <dbReference type="Proteomes" id="UP000244005"/>
    </source>
</evidence>
<evidence type="ECO:0000313" key="2">
    <source>
        <dbReference type="EMBL" id="PTQ40077.1"/>
    </source>
</evidence>
<feature type="chain" id="PRO_5015339068" evidence="1">
    <location>
        <begin position="29"/>
        <end position="89"/>
    </location>
</feature>
<accession>A0A2R6X1U5</accession>
<gene>
    <name evidence="2" type="ORF">MARPO_0042s0110</name>
</gene>
<keyword evidence="1" id="KW-0732">Signal</keyword>
<dbReference type="Gramene" id="Mp2g14880.1">
    <property type="protein sequence ID" value="Mp2g14880.1.cds1"/>
    <property type="gene ID" value="Mp2g14880"/>
</dbReference>
<keyword evidence="3" id="KW-1185">Reference proteome</keyword>